<feature type="chain" id="PRO_5033006663" evidence="2">
    <location>
        <begin position="19"/>
        <end position="719"/>
    </location>
</feature>
<protein>
    <submittedName>
        <fullName evidence="4">T9SS type A sorting domain-containing protein</fullName>
    </submittedName>
</protein>
<dbReference type="NCBIfam" id="NF041518">
    <property type="entry name" value="choice_anch_Q"/>
    <property type="match status" value="1"/>
</dbReference>
<dbReference type="Pfam" id="PF18962">
    <property type="entry name" value="Por_Secre_tail"/>
    <property type="match status" value="1"/>
</dbReference>
<dbReference type="InterPro" id="IPR059226">
    <property type="entry name" value="Choice_anch_Q_dom"/>
</dbReference>
<dbReference type="SUPFAM" id="SSF51126">
    <property type="entry name" value="Pectin lyase-like"/>
    <property type="match status" value="1"/>
</dbReference>
<keyword evidence="5" id="KW-1185">Reference proteome</keyword>
<dbReference type="SUPFAM" id="SSF49899">
    <property type="entry name" value="Concanavalin A-like lectins/glucanases"/>
    <property type="match status" value="1"/>
</dbReference>
<dbReference type="KEGG" id="phal:H9I45_10185"/>
<dbReference type="Gene3D" id="2.60.120.200">
    <property type="match status" value="1"/>
</dbReference>
<dbReference type="GO" id="GO:0005975">
    <property type="term" value="P:carbohydrate metabolic process"/>
    <property type="evidence" value="ECO:0007669"/>
    <property type="project" value="UniProtKB-ARBA"/>
</dbReference>
<organism evidence="4 5">
    <name type="scientific">Polaribacter haliotis</name>
    <dbReference type="NCBI Taxonomy" id="1888915"/>
    <lineage>
        <taxon>Bacteria</taxon>
        <taxon>Pseudomonadati</taxon>
        <taxon>Bacteroidota</taxon>
        <taxon>Flavobacteriia</taxon>
        <taxon>Flavobacteriales</taxon>
        <taxon>Flavobacteriaceae</taxon>
    </lineage>
</organism>
<feature type="signal peptide" evidence="2">
    <location>
        <begin position="1"/>
        <end position="18"/>
    </location>
</feature>
<gene>
    <name evidence="4" type="ORF">H9I45_10185</name>
</gene>
<keyword evidence="1 2" id="KW-0732">Signal</keyword>
<evidence type="ECO:0000256" key="1">
    <source>
        <dbReference type="ARBA" id="ARBA00022729"/>
    </source>
</evidence>
<feature type="domain" description="Secretion system C-terminal sorting" evidence="3">
    <location>
        <begin position="652"/>
        <end position="717"/>
    </location>
</feature>
<evidence type="ECO:0000313" key="4">
    <source>
        <dbReference type="EMBL" id="QOD59722.1"/>
    </source>
</evidence>
<accession>A0A7L8ACK6</accession>
<dbReference type="EMBL" id="CP061813">
    <property type="protein sequence ID" value="QOD59722.1"/>
    <property type="molecule type" value="Genomic_DNA"/>
</dbReference>
<dbReference type="InterPro" id="IPR026444">
    <property type="entry name" value="Secre_tail"/>
</dbReference>
<proteinExistence type="predicted"/>
<dbReference type="Pfam" id="PF13385">
    <property type="entry name" value="Laminin_G_3"/>
    <property type="match status" value="1"/>
</dbReference>
<dbReference type="InterPro" id="IPR012334">
    <property type="entry name" value="Pectin_lyas_fold"/>
</dbReference>
<evidence type="ECO:0000313" key="5">
    <source>
        <dbReference type="Proteomes" id="UP000516764"/>
    </source>
</evidence>
<reference evidence="4 5" key="1">
    <citation type="journal article" date="2016" name="Int. J. Syst. Evol. Microbiol.">
        <title>Polaribacter haliotis sp. nov., isolated from the gut of abalone Haliotis discus hannai.</title>
        <authorList>
            <person name="Kim Y.O."/>
            <person name="Park I.S."/>
            <person name="Park S."/>
            <person name="Nam B.H."/>
            <person name="Park J.M."/>
            <person name="Kim D.G."/>
            <person name="Yoon J.H."/>
        </authorList>
    </citation>
    <scope>NUCLEOTIDE SEQUENCE [LARGE SCALE GENOMIC DNA]</scope>
    <source>
        <strain evidence="4 5">KCTC 52418</strain>
    </source>
</reference>
<evidence type="ECO:0000256" key="2">
    <source>
        <dbReference type="SAM" id="SignalP"/>
    </source>
</evidence>
<dbReference type="Gene3D" id="2.160.20.10">
    <property type="entry name" value="Single-stranded right-handed beta-helix, Pectin lyase-like"/>
    <property type="match status" value="1"/>
</dbReference>
<dbReference type="InterPro" id="IPR013320">
    <property type="entry name" value="ConA-like_dom_sf"/>
</dbReference>
<dbReference type="AlphaFoldDB" id="A0A7L8ACK6"/>
<dbReference type="NCBIfam" id="TIGR04183">
    <property type="entry name" value="Por_Secre_tail"/>
    <property type="match status" value="1"/>
</dbReference>
<dbReference type="OrthoDB" id="8901262at2"/>
<dbReference type="Proteomes" id="UP000516764">
    <property type="component" value="Chromosome"/>
</dbReference>
<dbReference type="GO" id="GO:0004553">
    <property type="term" value="F:hydrolase activity, hydrolyzing O-glycosyl compounds"/>
    <property type="evidence" value="ECO:0007669"/>
    <property type="project" value="UniProtKB-ARBA"/>
</dbReference>
<dbReference type="RefSeq" id="WP_088352395.1">
    <property type="nucleotide sequence ID" value="NZ_CP061813.1"/>
</dbReference>
<dbReference type="InterPro" id="IPR011050">
    <property type="entry name" value="Pectin_lyase_fold/virulence"/>
</dbReference>
<sequence>MKTILLKLLLLVSCFSFAQLPTDHIAEYRFTNGDLTNLANPGTGDLTGGTVASNLLKIDRFNVANAAIRSNAISRNGYKFTGTNNEISISFWVQGSAPTSGNQRIFDIFDSSGDGFSMRTGPSNTLIARFKNNGDDNQSSQSGLAIYNGDWHQVVFTIKHSPSGYDNRVYIDGVLHSNLSNGVDASNSSNFLSSNATFRLSPLSGSQGYFSNIDDIEIFNRELTPLEVYSIFLNRSPDVIYVNQNATGNNDGSSWADAFTNLQSAINSASNNDQLWVASGTYLPTAFAVTSQQTTRDKTFLLKKPLFIYGGFNGSETSLSERDINTNSTILSGDLNADDNTTITTVETTRQDNAYHVVTVKGNFSNGGELDGFTISGGNSNSTDRDLDCATDQTQQYIKERGAAIYANPDSAGRAIIIKIKNCVIENNSAIGMAALYSSNPCGASNTLTDINFENTIIRNNYSIDFSTIRYSASAFGIKSYGSLVNCLVYDNTTINEASAITLSANSSHVNNLNVKIINSTFSKNNGNTTVFNLNNAQKAVIANSVVYGNSGSSFANVGQSPTAQNNIIEGGFLASINQDPLFTDASNNDFTLQASSPAIDSGDNSLVPNAITTDLLGNQRVFNTTVDMGAYEFGSSSLSVDNFLNDDKISIYPNPVSSILNIRITSEVKKVIIYNLQGQKILESISDKIDVSNFSKGIYMLKVITENNRISTKKFIKN</sequence>
<name>A0A7L8ACK6_9FLAO</name>
<evidence type="ECO:0000259" key="3">
    <source>
        <dbReference type="Pfam" id="PF18962"/>
    </source>
</evidence>